<evidence type="ECO:0000256" key="1">
    <source>
        <dbReference type="SAM" id="MobiDB-lite"/>
    </source>
</evidence>
<dbReference type="RefSeq" id="WP_071177200.1">
    <property type="nucleotide sequence ID" value="NZ_CP017831.1"/>
</dbReference>
<dbReference type="Proteomes" id="UP000179284">
    <property type="component" value="Chromosome I"/>
</dbReference>
<sequence length="194" mass="21381">MKKKVIKKLAILLALASMTMSINACGSEEKETSNEPKKVVSSPSSVSDVLEEKTSASASTSSIPLPEEVDSSVVLSSIDGVDVDLTSLSKTMVYSQVYNMMFYPENFIGKTIRMEGIYTEYFDQATGKRYLACFIMDATQCCSQGVEFELTSDYSYPDDYPTEGDTVVVQGVFDVYEEEGAEYCTLRNSKLIKG</sequence>
<dbReference type="KEGG" id="bhu:bhn_I2586"/>
<reference evidence="4" key="1">
    <citation type="submission" date="2016-10" db="EMBL/GenBank/DDBJ databases">
        <title>The complete genome sequence of the rumen bacterium Butyrivibrio hungatei MB2003.</title>
        <authorList>
            <person name="Palevich N."/>
            <person name="Kelly W.J."/>
            <person name="Leahy S.C."/>
            <person name="Altermann E."/>
            <person name="Rakonjac J."/>
            <person name="Attwood G.T."/>
        </authorList>
    </citation>
    <scope>NUCLEOTIDE SEQUENCE [LARGE SCALE GENOMIC DNA]</scope>
    <source>
        <strain evidence="4">MB2003</strain>
    </source>
</reference>
<dbReference type="EMBL" id="CP017831">
    <property type="protein sequence ID" value="AOZ97618.1"/>
    <property type="molecule type" value="Genomic_DNA"/>
</dbReference>
<proteinExistence type="predicted"/>
<dbReference type="AlphaFoldDB" id="A0A1D9P4U5"/>
<feature type="compositionally biased region" description="Basic and acidic residues" evidence="1">
    <location>
        <begin position="27"/>
        <end position="38"/>
    </location>
</feature>
<accession>A0A1D9P4U5</accession>
<feature type="region of interest" description="Disordered" evidence="1">
    <location>
        <begin position="26"/>
        <end position="48"/>
    </location>
</feature>
<protein>
    <recommendedName>
        <fullName evidence="5">Lipoprotein</fullName>
    </recommendedName>
</protein>
<evidence type="ECO:0000313" key="4">
    <source>
        <dbReference type="Proteomes" id="UP000179284"/>
    </source>
</evidence>
<keyword evidence="2" id="KW-0732">Signal</keyword>
<dbReference type="OrthoDB" id="359707at2"/>
<keyword evidence="4" id="KW-1185">Reference proteome</keyword>
<feature type="chain" id="PRO_5039024991" description="Lipoprotein" evidence="2">
    <location>
        <begin position="25"/>
        <end position="194"/>
    </location>
</feature>
<feature type="signal peptide" evidence="2">
    <location>
        <begin position="1"/>
        <end position="24"/>
    </location>
</feature>
<organism evidence="3 4">
    <name type="scientific">Butyrivibrio hungatei</name>
    <dbReference type="NCBI Taxonomy" id="185008"/>
    <lineage>
        <taxon>Bacteria</taxon>
        <taxon>Bacillati</taxon>
        <taxon>Bacillota</taxon>
        <taxon>Clostridia</taxon>
        <taxon>Lachnospirales</taxon>
        <taxon>Lachnospiraceae</taxon>
        <taxon>Butyrivibrio</taxon>
    </lineage>
</organism>
<evidence type="ECO:0008006" key="5">
    <source>
        <dbReference type="Google" id="ProtNLM"/>
    </source>
</evidence>
<gene>
    <name evidence="3" type="ORF">bhn_I2586</name>
</gene>
<evidence type="ECO:0000313" key="3">
    <source>
        <dbReference type="EMBL" id="AOZ97618.1"/>
    </source>
</evidence>
<name>A0A1D9P4U5_9FIRM</name>
<evidence type="ECO:0000256" key="2">
    <source>
        <dbReference type="SAM" id="SignalP"/>
    </source>
</evidence>